<comment type="caution">
    <text evidence="5">The sequence shown here is derived from an EMBL/GenBank/DDBJ whole genome shotgun (WGS) entry which is preliminary data.</text>
</comment>
<dbReference type="Pfam" id="PF12833">
    <property type="entry name" value="HTH_18"/>
    <property type="match status" value="1"/>
</dbReference>
<organism evidence="5 6">
    <name type="scientific">Rhodopirellula halodulae</name>
    <dbReference type="NCBI Taxonomy" id="2894198"/>
    <lineage>
        <taxon>Bacteria</taxon>
        <taxon>Pseudomonadati</taxon>
        <taxon>Planctomycetota</taxon>
        <taxon>Planctomycetia</taxon>
        <taxon>Pirellulales</taxon>
        <taxon>Pirellulaceae</taxon>
        <taxon>Rhodopirellula</taxon>
    </lineage>
</organism>
<dbReference type="SMART" id="SM00342">
    <property type="entry name" value="HTH_ARAC"/>
    <property type="match status" value="1"/>
</dbReference>
<evidence type="ECO:0000256" key="1">
    <source>
        <dbReference type="ARBA" id="ARBA00023015"/>
    </source>
</evidence>
<dbReference type="PANTHER" id="PTHR46796">
    <property type="entry name" value="HTH-TYPE TRANSCRIPTIONAL ACTIVATOR RHAS-RELATED"/>
    <property type="match status" value="1"/>
</dbReference>
<dbReference type="EMBL" id="JAJKFW010000020">
    <property type="protein sequence ID" value="MCC9642486.1"/>
    <property type="molecule type" value="Genomic_DNA"/>
</dbReference>
<dbReference type="Gene3D" id="1.10.10.60">
    <property type="entry name" value="Homeodomain-like"/>
    <property type="match status" value="1"/>
</dbReference>
<dbReference type="Pfam" id="PF02311">
    <property type="entry name" value="AraC_binding"/>
    <property type="match status" value="1"/>
</dbReference>
<reference evidence="5" key="1">
    <citation type="submission" date="2021-11" db="EMBL/GenBank/DDBJ databases">
        <title>Genome sequence.</title>
        <authorList>
            <person name="Sun Q."/>
        </authorList>
    </citation>
    <scope>NUCLEOTIDE SEQUENCE</scope>
    <source>
        <strain evidence="5">JC740</strain>
    </source>
</reference>
<dbReference type="PANTHER" id="PTHR46796:SF12">
    <property type="entry name" value="HTH-TYPE DNA-BINDING TRANSCRIPTIONAL ACTIVATOR EUTR"/>
    <property type="match status" value="1"/>
</dbReference>
<dbReference type="PROSITE" id="PS01124">
    <property type="entry name" value="HTH_ARAC_FAMILY_2"/>
    <property type="match status" value="1"/>
</dbReference>
<keyword evidence="3" id="KW-0804">Transcription</keyword>
<evidence type="ECO:0000256" key="3">
    <source>
        <dbReference type="ARBA" id="ARBA00023163"/>
    </source>
</evidence>
<dbReference type="SUPFAM" id="SSF46689">
    <property type="entry name" value="Homeodomain-like"/>
    <property type="match status" value="1"/>
</dbReference>
<dbReference type="InterPro" id="IPR050204">
    <property type="entry name" value="AraC_XylS_family_regulators"/>
</dbReference>
<evidence type="ECO:0000313" key="6">
    <source>
        <dbReference type="Proteomes" id="UP001430306"/>
    </source>
</evidence>
<keyword evidence="1" id="KW-0805">Transcription regulation</keyword>
<dbReference type="SUPFAM" id="SSF51215">
    <property type="entry name" value="Regulatory protein AraC"/>
    <property type="match status" value="1"/>
</dbReference>
<protein>
    <submittedName>
        <fullName evidence="5">AraC family transcriptional regulator</fullName>
    </submittedName>
</protein>
<sequence>MSSLDPPPPLCGAIVTEVTLVDRLERQERGAFQSDSLPGHLIHVCVSGEVEQRSGGVTQRFEAGDAVWYYENEPVQGSVLTPPWIFYTVNFQAPSLLPPPLPQRVCSAGPNAADRMVELLDVWRSTELPETQRHLRVHAILYALIADLLPTQSQHHRIDDSTQAWWQLEVQLRGQLDQPIDLNRLEQLSGRSQRHITRACRLATGLSPMKRVKQIRLSYARGLTQLSDLSMTEISMRIGYTRVQEFSRDYHAAFGCTPSQDRLAGPDYRQSKRSSQR</sequence>
<dbReference type="Proteomes" id="UP001430306">
    <property type="component" value="Unassembled WGS sequence"/>
</dbReference>
<dbReference type="InterPro" id="IPR009057">
    <property type="entry name" value="Homeodomain-like_sf"/>
</dbReference>
<keyword evidence="2" id="KW-0238">DNA-binding</keyword>
<evidence type="ECO:0000259" key="4">
    <source>
        <dbReference type="PROSITE" id="PS01124"/>
    </source>
</evidence>
<accession>A0ABS8NG19</accession>
<feature type="domain" description="HTH araC/xylS-type" evidence="4">
    <location>
        <begin position="166"/>
        <end position="264"/>
    </location>
</feature>
<dbReference type="InterPro" id="IPR037923">
    <property type="entry name" value="HTH-like"/>
</dbReference>
<evidence type="ECO:0000256" key="2">
    <source>
        <dbReference type="ARBA" id="ARBA00023125"/>
    </source>
</evidence>
<name>A0ABS8NG19_9BACT</name>
<keyword evidence="6" id="KW-1185">Reference proteome</keyword>
<dbReference type="InterPro" id="IPR003313">
    <property type="entry name" value="AraC-bd"/>
</dbReference>
<dbReference type="RefSeq" id="WP_230251550.1">
    <property type="nucleotide sequence ID" value="NZ_JAJKFV010000002.1"/>
</dbReference>
<evidence type="ECO:0000313" key="5">
    <source>
        <dbReference type="EMBL" id="MCC9642486.1"/>
    </source>
</evidence>
<proteinExistence type="predicted"/>
<dbReference type="InterPro" id="IPR018060">
    <property type="entry name" value="HTH_AraC"/>
</dbReference>
<gene>
    <name evidence="5" type="ORF">LOC71_09385</name>
</gene>